<gene>
    <name evidence="2" type="ORF">EHS15_14250</name>
</gene>
<dbReference type="Proteomes" id="UP000298058">
    <property type="component" value="Unassembled WGS sequence"/>
</dbReference>
<reference evidence="2" key="1">
    <citation type="journal article" date="2019" name="PLoS Negl. Trop. Dis.">
        <title>Revisiting the worldwide diversity of Leptospira species in the environment.</title>
        <authorList>
            <person name="Vincent A.T."/>
            <person name="Schiettekatte O."/>
            <person name="Bourhy P."/>
            <person name="Veyrier F.J."/>
            <person name="Picardeau M."/>
        </authorList>
    </citation>
    <scope>NUCLEOTIDE SEQUENCE [LARGE SCALE GENOMIC DNA]</scope>
    <source>
        <strain evidence="2">201300427</strain>
    </source>
</reference>
<dbReference type="EMBL" id="RQHW01000047">
    <property type="protein sequence ID" value="TGN18809.1"/>
    <property type="molecule type" value="Genomic_DNA"/>
</dbReference>
<evidence type="ECO:0000313" key="3">
    <source>
        <dbReference type="Proteomes" id="UP000298058"/>
    </source>
</evidence>
<evidence type="ECO:0000256" key="1">
    <source>
        <dbReference type="SAM" id="MobiDB-lite"/>
    </source>
</evidence>
<accession>A0A4R9M0Q0</accession>
<dbReference type="AlphaFoldDB" id="A0A4R9M0Q0"/>
<evidence type="ECO:0000313" key="2">
    <source>
        <dbReference type="EMBL" id="TGN18809.1"/>
    </source>
</evidence>
<keyword evidence="3" id="KW-1185">Reference proteome</keyword>
<sequence length="176" mass="20220">MVFIGGSIRNLFVPSTTDISAKLAEAFRFCSDKAQLTNQTAMFRYNYESAEYQFFLLKREEGGLVEEPILKKVKLPFYSKILKSRDISGKVYYQGDLKILFSPQGTATDMFLYIGSESEVKKTMQLYRYGGKVKIHPGEYIYEDNSAKQEKISYGLDDRDEQTDQNSSRPQSNPPR</sequence>
<name>A0A4R9M0Q0_9LEPT</name>
<organism evidence="2 3">
    <name type="scientific">Leptospira idonii</name>
    <dbReference type="NCBI Taxonomy" id="1193500"/>
    <lineage>
        <taxon>Bacteria</taxon>
        <taxon>Pseudomonadati</taxon>
        <taxon>Spirochaetota</taxon>
        <taxon>Spirochaetia</taxon>
        <taxon>Leptospirales</taxon>
        <taxon>Leptospiraceae</taxon>
        <taxon>Leptospira</taxon>
    </lineage>
</organism>
<feature type="compositionally biased region" description="Polar residues" evidence="1">
    <location>
        <begin position="164"/>
        <end position="176"/>
    </location>
</feature>
<protein>
    <submittedName>
        <fullName evidence="2">Type II secretion system protein</fullName>
    </submittedName>
</protein>
<proteinExistence type="predicted"/>
<comment type="caution">
    <text evidence="2">The sequence shown here is derived from an EMBL/GenBank/DDBJ whole genome shotgun (WGS) entry which is preliminary data.</text>
</comment>
<feature type="region of interest" description="Disordered" evidence="1">
    <location>
        <begin position="151"/>
        <end position="176"/>
    </location>
</feature>
<dbReference type="OrthoDB" id="337172at2"/>